<comment type="function">
    <text evidence="4">Ubiquitin-like protein involved in autophagic vesicle formation.</text>
</comment>
<dbReference type="InterPro" id="IPR029071">
    <property type="entry name" value="Ubiquitin-like_domsf"/>
</dbReference>
<dbReference type="GO" id="GO:0034274">
    <property type="term" value="C:Atg12-Atg5-Atg16 complex"/>
    <property type="evidence" value="ECO:0007669"/>
    <property type="project" value="TreeGrafter"/>
</dbReference>
<dbReference type="GO" id="GO:0000421">
    <property type="term" value="C:autophagosome membrane"/>
    <property type="evidence" value="ECO:0007669"/>
    <property type="project" value="TreeGrafter"/>
</dbReference>
<dbReference type="Gene3D" id="3.10.20.90">
    <property type="entry name" value="Phosphatidylinositol 3-kinase Catalytic Subunit, Chain A, domain 1"/>
    <property type="match status" value="1"/>
</dbReference>
<dbReference type="EMBL" id="CASHTH010003476">
    <property type="protein sequence ID" value="CAI8045476.1"/>
    <property type="molecule type" value="Genomic_DNA"/>
</dbReference>
<proteinExistence type="inferred from homology"/>
<dbReference type="Pfam" id="PF04110">
    <property type="entry name" value="APG12"/>
    <property type="match status" value="1"/>
</dbReference>
<keyword evidence="1 4" id="KW-1017">Isopeptide bond</keyword>
<comment type="subunit">
    <text evidence="4">Forms a conjugate with ATG5.</text>
</comment>
<keyword evidence="3 4" id="KW-0072">Autophagy</keyword>
<dbReference type="GO" id="GO:0034727">
    <property type="term" value="P:piecemeal microautophagy of the nucleus"/>
    <property type="evidence" value="ECO:0007669"/>
    <property type="project" value="TreeGrafter"/>
</dbReference>
<gene>
    <name evidence="5" type="ORF">GBAR_LOCUS25160</name>
</gene>
<dbReference type="GO" id="GO:0000045">
    <property type="term" value="P:autophagosome assembly"/>
    <property type="evidence" value="ECO:0007669"/>
    <property type="project" value="InterPro"/>
</dbReference>
<comment type="caution">
    <text evidence="5">The sequence shown here is derived from an EMBL/GenBank/DDBJ whole genome shotgun (WGS) entry which is preliminary data.</text>
</comment>
<dbReference type="InterPro" id="IPR007242">
    <property type="entry name" value="Atg12"/>
</dbReference>
<evidence type="ECO:0000256" key="3">
    <source>
        <dbReference type="ARBA" id="ARBA00023006"/>
    </source>
</evidence>
<keyword evidence="6" id="KW-1185">Reference proteome</keyword>
<evidence type="ECO:0000256" key="4">
    <source>
        <dbReference type="RuleBase" id="RU361201"/>
    </source>
</evidence>
<dbReference type="Proteomes" id="UP001174909">
    <property type="component" value="Unassembled WGS sequence"/>
</dbReference>
<dbReference type="CDD" id="cd01612">
    <property type="entry name" value="Ubl_ATG12"/>
    <property type="match status" value="1"/>
</dbReference>
<organism evidence="5 6">
    <name type="scientific">Geodia barretti</name>
    <name type="common">Barrett's horny sponge</name>
    <dbReference type="NCBI Taxonomy" id="519541"/>
    <lineage>
        <taxon>Eukaryota</taxon>
        <taxon>Metazoa</taxon>
        <taxon>Porifera</taxon>
        <taxon>Demospongiae</taxon>
        <taxon>Heteroscleromorpha</taxon>
        <taxon>Tetractinellida</taxon>
        <taxon>Astrophorina</taxon>
        <taxon>Geodiidae</taxon>
        <taxon>Geodia</taxon>
    </lineage>
</organism>
<reference evidence="5" key="1">
    <citation type="submission" date="2023-03" db="EMBL/GenBank/DDBJ databases">
        <authorList>
            <person name="Steffen K."/>
            <person name="Cardenas P."/>
        </authorList>
    </citation>
    <scope>NUCLEOTIDE SEQUENCE</scope>
</reference>
<dbReference type="SUPFAM" id="SSF54236">
    <property type="entry name" value="Ubiquitin-like"/>
    <property type="match status" value="1"/>
</dbReference>
<name>A0AA35XAL6_GEOBA</name>
<dbReference type="GO" id="GO:0061723">
    <property type="term" value="P:glycophagy"/>
    <property type="evidence" value="ECO:0007669"/>
    <property type="project" value="TreeGrafter"/>
</dbReference>
<evidence type="ECO:0000313" key="5">
    <source>
        <dbReference type="EMBL" id="CAI8045476.1"/>
    </source>
</evidence>
<sequence>MAELAESVVEKITVSLSPIGNAPALKQKRFAVSREKNIGWLNQWLRKNLKCDAADSVFVYIQNSFSPALDTDLGSLYDCYGSNGKLTLAYSKMRAYG</sequence>
<accession>A0AA35XAL6</accession>
<evidence type="ECO:0000256" key="1">
    <source>
        <dbReference type="ARBA" id="ARBA00022499"/>
    </source>
</evidence>
<dbReference type="GO" id="GO:0097352">
    <property type="term" value="P:autophagosome maturation"/>
    <property type="evidence" value="ECO:0007669"/>
    <property type="project" value="TreeGrafter"/>
</dbReference>
<evidence type="ECO:0000256" key="2">
    <source>
        <dbReference type="ARBA" id="ARBA00022786"/>
    </source>
</evidence>
<dbReference type="GO" id="GO:0034045">
    <property type="term" value="C:phagophore assembly site membrane"/>
    <property type="evidence" value="ECO:0007669"/>
    <property type="project" value="TreeGrafter"/>
</dbReference>
<dbReference type="GO" id="GO:0019776">
    <property type="term" value="F:Atg8-family ligase activity"/>
    <property type="evidence" value="ECO:0007669"/>
    <property type="project" value="TreeGrafter"/>
</dbReference>
<evidence type="ECO:0000313" key="6">
    <source>
        <dbReference type="Proteomes" id="UP001174909"/>
    </source>
</evidence>
<dbReference type="AlphaFoldDB" id="A0AA35XAL6"/>
<comment type="similarity">
    <text evidence="4">Belongs to the ATG12 family.</text>
</comment>
<dbReference type="PANTHER" id="PTHR13385">
    <property type="entry name" value="AUTOPHAGY PROTEIN 12"/>
    <property type="match status" value="1"/>
</dbReference>
<dbReference type="PANTHER" id="PTHR13385:SF0">
    <property type="entry name" value="UBIQUITIN-LIKE PROTEIN ATG12"/>
    <property type="match status" value="1"/>
</dbReference>
<keyword evidence="2 4" id="KW-0833">Ubl conjugation pathway</keyword>
<dbReference type="GO" id="GO:0000422">
    <property type="term" value="P:autophagy of mitochondrion"/>
    <property type="evidence" value="ECO:0007669"/>
    <property type="project" value="TreeGrafter"/>
</dbReference>
<protein>
    <recommendedName>
        <fullName evidence="4">Ubiquitin-like protein ATG12</fullName>
    </recommendedName>
</protein>